<evidence type="ECO:0000256" key="1">
    <source>
        <dbReference type="SAM" id="SignalP"/>
    </source>
</evidence>
<keyword evidence="3" id="KW-1185">Reference proteome</keyword>
<dbReference type="Proteomes" id="UP000494106">
    <property type="component" value="Unassembled WGS sequence"/>
</dbReference>
<comment type="caution">
    <text evidence="2">The sequence shown here is derived from an EMBL/GenBank/DDBJ whole genome shotgun (WGS) entry which is preliminary data.</text>
</comment>
<accession>A0A8S1AJ32</accession>
<dbReference type="EMBL" id="CADEBC010000524">
    <property type="protein sequence ID" value="CAB3245319.1"/>
    <property type="molecule type" value="Genomic_DNA"/>
</dbReference>
<evidence type="ECO:0000313" key="3">
    <source>
        <dbReference type="Proteomes" id="UP000494106"/>
    </source>
</evidence>
<gene>
    <name evidence="2" type="ORF">APLA_LOCUS10386</name>
</gene>
<dbReference type="AlphaFoldDB" id="A0A8S1AJ32"/>
<protein>
    <submittedName>
        <fullName evidence="2">Uncharacterized protein</fullName>
    </submittedName>
</protein>
<dbReference type="OrthoDB" id="7377691at2759"/>
<evidence type="ECO:0000313" key="2">
    <source>
        <dbReference type="EMBL" id="CAB3245319.1"/>
    </source>
</evidence>
<feature type="chain" id="PRO_5035941978" evidence="1">
    <location>
        <begin position="20"/>
        <end position="88"/>
    </location>
</feature>
<name>A0A8S1AJ32_ARCPL</name>
<sequence length="88" mass="9655">MRCLVVILSVVACARMVVAAAGVSCALAEEFFVRHNVSADDSSEPGKLQKNSEVGSKSRFVLTGLGEEYTPYRHQIALLMTYTSFQLR</sequence>
<proteinExistence type="predicted"/>
<organism evidence="2 3">
    <name type="scientific">Arctia plantaginis</name>
    <name type="common">Wood tiger moth</name>
    <name type="synonym">Phalaena plantaginis</name>
    <dbReference type="NCBI Taxonomy" id="874455"/>
    <lineage>
        <taxon>Eukaryota</taxon>
        <taxon>Metazoa</taxon>
        <taxon>Ecdysozoa</taxon>
        <taxon>Arthropoda</taxon>
        <taxon>Hexapoda</taxon>
        <taxon>Insecta</taxon>
        <taxon>Pterygota</taxon>
        <taxon>Neoptera</taxon>
        <taxon>Endopterygota</taxon>
        <taxon>Lepidoptera</taxon>
        <taxon>Glossata</taxon>
        <taxon>Ditrysia</taxon>
        <taxon>Noctuoidea</taxon>
        <taxon>Erebidae</taxon>
        <taxon>Arctiinae</taxon>
        <taxon>Arctia</taxon>
    </lineage>
</organism>
<keyword evidence="1" id="KW-0732">Signal</keyword>
<reference evidence="2 3" key="1">
    <citation type="submission" date="2020-04" db="EMBL/GenBank/DDBJ databases">
        <authorList>
            <person name="Wallbank WR R."/>
            <person name="Pardo Diaz C."/>
            <person name="Kozak K."/>
            <person name="Martin S."/>
            <person name="Jiggins C."/>
            <person name="Moest M."/>
            <person name="Warren A I."/>
            <person name="Byers J.R.P. K."/>
            <person name="Montejo-Kovacevich G."/>
            <person name="Yen C E."/>
        </authorList>
    </citation>
    <scope>NUCLEOTIDE SEQUENCE [LARGE SCALE GENOMIC DNA]</scope>
</reference>
<feature type="signal peptide" evidence="1">
    <location>
        <begin position="1"/>
        <end position="19"/>
    </location>
</feature>